<gene>
    <name evidence="1" type="ORF">VFH_IV072160</name>
</gene>
<dbReference type="PANTHER" id="PTHR33116:SF78">
    <property type="entry name" value="OS12G0587133 PROTEIN"/>
    <property type="match status" value="1"/>
</dbReference>
<dbReference type="EMBL" id="OX451739">
    <property type="protein sequence ID" value="CAI8608183.1"/>
    <property type="molecule type" value="Genomic_DNA"/>
</dbReference>
<name>A0AAV1AEQ5_VICFA</name>
<proteinExistence type="predicted"/>
<reference evidence="1 2" key="1">
    <citation type="submission" date="2023-01" db="EMBL/GenBank/DDBJ databases">
        <authorList>
            <person name="Kreplak J."/>
        </authorList>
    </citation>
    <scope>NUCLEOTIDE SEQUENCE [LARGE SCALE GENOMIC DNA]</scope>
</reference>
<organism evidence="1 2">
    <name type="scientific">Vicia faba</name>
    <name type="common">Broad bean</name>
    <name type="synonym">Faba vulgaris</name>
    <dbReference type="NCBI Taxonomy" id="3906"/>
    <lineage>
        <taxon>Eukaryota</taxon>
        <taxon>Viridiplantae</taxon>
        <taxon>Streptophyta</taxon>
        <taxon>Embryophyta</taxon>
        <taxon>Tracheophyta</taxon>
        <taxon>Spermatophyta</taxon>
        <taxon>Magnoliopsida</taxon>
        <taxon>eudicotyledons</taxon>
        <taxon>Gunneridae</taxon>
        <taxon>Pentapetalae</taxon>
        <taxon>rosids</taxon>
        <taxon>fabids</taxon>
        <taxon>Fabales</taxon>
        <taxon>Fabaceae</taxon>
        <taxon>Papilionoideae</taxon>
        <taxon>50 kb inversion clade</taxon>
        <taxon>NPAAA clade</taxon>
        <taxon>Hologalegina</taxon>
        <taxon>IRL clade</taxon>
        <taxon>Fabeae</taxon>
        <taxon>Vicia</taxon>
    </lineage>
</organism>
<dbReference type="AlphaFoldDB" id="A0AAV1AEQ5"/>
<evidence type="ECO:0000313" key="1">
    <source>
        <dbReference type="EMBL" id="CAI8608183.1"/>
    </source>
</evidence>
<protein>
    <submittedName>
        <fullName evidence="1">Uncharacterized protein</fullName>
    </submittedName>
</protein>
<evidence type="ECO:0000313" key="2">
    <source>
        <dbReference type="Proteomes" id="UP001157006"/>
    </source>
</evidence>
<dbReference type="PANTHER" id="PTHR33116">
    <property type="entry name" value="REVERSE TRANSCRIPTASE ZINC-BINDING DOMAIN-CONTAINING PROTEIN-RELATED-RELATED"/>
    <property type="match status" value="1"/>
</dbReference>
<accession>A0AAV1AEQ5</accession>
<sequence>MFDDTILRGFEFVSGLNANLFKSNLSGVNIEDTFMLATATFLCCEIGKFLANFLGIPVGSNHRTQAVWKSVIIKMKNMLSAWKGRFLSIGGRVTLINAVLNTIPIYFLSFFKIPKVVLKEIIRIQREFLWCGGIYKWGIPWVSWPEVCRSKEEGGLGIKCIEAFNEFLLCKLRW</sequence>
<keyword evidence="2" id="KW-1185">Reference proteome</keyword>
<dbReference type="Proteomes" id="UP001157006">
    <property type="component" value="Chromosome 4"/>
</dbReference>